<protein>
    <submittedName>
        <fullName evidence="2">Phage portal protein</fullName>
    </submittedName>
</protein>
<dbReference type="Pfam" id="PF04860">
    <property type="entry name" value="Phage_portal"/>
    <property type="match status" value="1"/>
</dbReference>
<dbReference type="InterPro" id="IPR006427">
    <property type="entry name" value="Portal_HK97"/>
</dbReference>
<dbReference type="EMBL" id="QEWV01000005">
    <property type="protein sequence ID" value="PWD91699.1"/>
    <property type="molecule type" value="Genomic_DNA"/>
</dbReference>
<dbReference type="InterPro" id="IPR006944">
    <property type="entry name" value="Phage/GTA_portal"/>
</dbReference>
<feature type="region of interest" description="Disordered" evidence="1">
    <location>
        <begin position="399"/>
        <end position="422"/>
    </location>
</feature>
<comment type="caution">
    <text evidence="2">The sequence shown here is derived from an EMBL/GenBank/DDBJ whole genome shotgun (WGS) entry which is preliminary data.</text>
</comment>
<dbReference type="Proteomes" id="UP000245059">
    <property type="component" value="Unassembled WGS sequence"/>
</dbReference>
<dbReference type="RefSeq" id="WP_109201830.1">
    <property type="nucleotide sequence ID" value="NZ_QEWS01000005.1"/>
</dbReference>
<accession>A0A2U2AQA9</accession>
<dbReference type="EMBL" id="QEWW01000004">
    <property type="protein sequence ID" value="PWD85811.1"/>
    <property type="molecule type" value="Genomic_DNA"/>
</dbReference>
<evidence type="ECO:0000313" key="4">
    <source>
        <dbReference type="Proteomes" id="UP000245059"/>
    </source>
</evidence>
<proteinExistence type="predicted"/>
<evidence type="ECO:0000256" key="1">
    <source>
        <dbReference type="SAM" id="MobiDB-lite"/>
    </source>
</evidence>
<evidence type="ECO:0000313" key="5">
    <source>
        <dbReference type="Proteomes" id="UP000245217"/>
    </source>
</evidence>
<sequence length="440" mass="49180">MFSFFKRNRKKELKSAGDGNWRPMIIGDLFSGGLRQGRELKNEELLTHYAVFSCLSLISQDIAKLPFIFVKRNSSNVLQRVESPHLTALRKPNYYQNHIQFKEAWMFSKLMYGNTYVLIVKNRSGKTIGYHILDPKSVTPYVSDSGSVYYKLAKDKLAGIDEVMVPASEIIHDRFNCLFHPLVGISPLYAAKASVDQGLKIQENSSTFFGNKAVPSGLLTAPGSISDDTAKRMKKHWESNYSGNGAGKVAVLGDGLKFEPMAMTALDSQLIEQLKLTAEVVCALFKVNPYLAGISDKRPQETVEGIYLEYLQKTLHFHIESMEAVLDDSHNLDGVTESIDLDTTNLLRMDTLNRYKSHSEALKAAFKTINEVRAEEGLDPVTGGSTPYLQQQNYSLEALSKRDAKDDPFSKSEKSPKSDEIEDIEKALIEGLIEGFKLNG</sequence>
<dbReference type="NCBIfam" id="TIGR01537">
    <property type="entry name" value="portal_HK97"/>
    <property type="match status" value="1"/>
</dbReference>
<evidence type="ECO:0000313" key="3">
    <source>
        <dbReference type="EMBL" id="PWD91699.1"/>
    </source>
</evidence>
<dbReference type="AlphaFoldDB" id="A0A2U2AQA9"/>
<keyword evidence="5" id="KW-1185">Reference proteome</keyword>
<organism evidence="2 4">
    <name type="scientific">Ignatzschineria cameli</name>
    <dbReference type="NCBI Taxonomy" id="2182793"/>
    <lineage>
        <taxon>Bacteria</taxon>
        <taxon>Pseudomonadati</taxon>
        <taxon>Pseudomonadota</taxon>
        <taxon>Gammaproteobacteria</taxon>
        <taxon>Cardiobacteriales</taxon>
        <taxon>Ignatzschineriaceae</taxon>
        <taxon>Ignatzschineria</taxon>
    </lineage>
</organism>
<dbReference type="Proteomes" id="UP000245217">
    <property type="component" value="Unassembled WGS sequence"/>
</dbReference>
<evidence type="ECO:0000313" key="2">
    <source>
        <dbReference type="EMBL" id="PWD85811.1"/>
    </source>
</evidence>
<reference evidence="4 5" key="2">
    <citation type="submission" date="2018-05" db="EMBL/GenBank/DDBJ databases">
        <title>Ignatzschineria dubaiensis sp. nov., isolated from necrotic foot tissues of dromedaries (Camelus dromedarius) and associated maggots in Dubai, United Arab Emirates.</title>
        <authorList>
            <person name="Tsang C.C."/>
            <person name="Tang J.Y.M."/>
            <person name="Fong J.Y.H."/>
            <person name="Kinne J."/>
            <person name="Lee H.H."/>
            <person name="Joseph M."/>
            <person name="Jose S."/>
            <person name="Schuster R.K."/>
            <person name="Tang Y."/>
            <person name="Sivakumar S."/>
            <person name="Chen J.H.K."/>
            <person name="Teng J.L.L."/>
            <person name="Lau S.K.P."/>
            <person name="Wernery U."/>
            <person name="Woo P.C.Y."/>
        </authorList>
    </citation>
    <scope>NUCLEOTIDE SEQUENCE [LARGE SCALE GENOMIC DNA]</scope>
    <source>
        <strain evidence="4">UAE-HKU57</strain>
        <strain evidence="5">UAE-HKU58</strain>
    </source>
</reference>
<dbReference type="OrthoDB" id="9765386at2"/>
<name>A0A2U2AQA9_9GAMM</name>
<reference evidence="2" key="1">
    <citation type="journal article" date="2018" name="Genome Announc.">
        <title>Ignatzschineria cameli sp. nov., isolated from necrotic foot tissue of dromedaries (Camelus dromedarius) and associated maggots (Wohlfahrtia species) in Dubai.</title>
        <authorList>
            <person name="Tsang C.C."/>
            <person name="Tang J.Y."/>
            <person name="Fong J.Y."/>
            <person name="Kinne J."/>
            <person name="Lee H.H."/>
            <person name="Joseph M."/>
            <person name="Jose S."/>
            <person name="Schuster R.K."/>
            <person name="Tang Y."/>
            <person name="Sivakumar S."/>
            <person name="Chen J.H."/>
            <person name="Teng J.L."/>
            <person name="Lau S.K."/>
            <person name="Wernery U."/>
            <person name="Woo P.C."/>
        </authorList>
    </citation>
    <scope>NUCLEOTIDE SEQUENCE</scope>
    <source>
        <strain evidence="2">UAE-HKU57</strain>
        <strain evidence="3">UAE-HKU58</strain>
    </source>
</reference>
<gene>
    <name evidence="2" type="ORF">DC077_07190</name>
    <name evidence="3" type="ORF">DC078_06810</name>
</gene>